<organism evidence="1 2">
    <name type="scientific">Thalassospira marina</name>
    <dbReference type="NCBI Taxonomy" id="2048283"/>
    <lineage>
        <taxon>Bacteria</taxon>
        <taxon>Pseudomonadati</taxon>
        <taxon>Pseudomonadota</taxon>
        <taxon>Alphaproteobacteria</taxon>
        <taxon>Rhodospirillales</taxon>
        <taxon>Thalassospiraceae</taxon>
        <taxon>Thalassospira</taxon>
    </lineage>
</organism>
<reference evidence="1 2" key="1">
    <citation type="submission" date="2017-09" db="EMBL/GenBank/DDBJ databases">
        <title>Biodiversity and function of Thalassospira species in the particle-attached aromatic-hydrocarbon-degrading consortia from the surface seawater of the South China Sea.</title>
        <authorList>
            <person name="Dong C."/>
            <person name="Liu R."/>
            <person name="Shao Z."/>
        </authorList>
    </citation>
    <scope>NUCLEOTIDE SEQUENCE [LARGE SCALE GENOMIC DNA]</scope>
    <source>
        <strain evidence="1 2">CSC1P2</strain>
    </source>
</reference>
<dbReference type="AlphaFoldDB" id="A0A2N3KX89"/>
<dbReference type="Proteomes" id="UP000233597">
    <property type="component" value="Unassembled WGS sequence"/>
</dbReference>
<accession>A0A2N3KX89</accession>
<proteinExistence type="predicted"/>
<name>A0A2N3KX89_9PROT</name>
<comment type="caution">
    <text evidence="1">The sequence shown here is derived from an EMBL/GenBank/DDBJ whole genome shotgun (WGS) entry which is preliminary data.</text>
</comment>
<evidence type="ECO:0000313" key="1">
    <source>
        <dbReference type="EMBL" id="PKR55195.1"/>
    </source>
</evidence>
<dbReference type="EMBL" id="NWTK01000002">
    <property type="protein sequence ID" value="PKR55195.1"/>
    <property type="molecule type" value="Genomic_DNA"/>
</dbReference>
<protein>
    <submittedName>
        <fullName evidence="1">Uncharacterized protein</fullName>
    </submittedName>
</protein>
<sequence length="61" mass="7089">MAYADKDIGECPRLPFTLFANPIPIKDKKNRDIDRQNGATHKICRKKTEFGDCEPLFYRTT</sequence>
<evidence type="ECO:0000313" key="2">
    <source>
        <dbReference type="Proteomes" id="UP000233597"/>
    </source>
</evidence>
<gene>
    <name evidence="1" type="ORF">COO20_03135</name>
</gene>